<keyword evidence="7" id="KW-0788">Thiol protease</keyword>
<keyword evidence="8 15" id="KW-0067">ATP-binding</keyword>
<dbReference type="GO" id="GO:0030253">
    <property type="term" value="P:protein secretion by the type I secretion system"/>
    <property type="evidence" value="ECO:0007669"/>
    <property type="project" value="InterPro"/>
</dbReference>
<feature type="transmembrane region" description="Helical" evidence="11">
    <location>
        <begin position="302"/>
        <end position="319"/>
    </location>
</feature>
<dbReference type="CDD" id="cd18588">
    <property type="entry name" value="ABC_6TM_CyaB_HlyB_like"/>
    <property type="match status" value="1"/>
</dbReference>
<keyword evidence="3" id="KW-1003">Cell membrane</keyword>
<evidence type="ECO:0000256" key="2">
    <source>
        <dbReference type="ARBA" id="ARBA00022448"/>
    </source>
</evidence>
<keyword evidence="9 11" id="KW-1133">Transmembrane helix</keyword>
<reference evidence="15 16" key="1">
    <citation type="submission" date="2016-10" db="EMBL/GenBank/DDBJ databases">
        <authorList>
            <person name="de Groot N.N."/>
        </authorList>
    </citation>
    <scope>NUCLEOTIDE SEQUENCE [LARGE SCALE GENOMIC DNA]</scope>
    <source>
        <strain evidence="15 16">DSM 13305</strain>
    </source>
</reference>
<evidence type="ECO:0000256" key="3">
    <source>
        <dbReference type="ARBA" id="ARBA00022475"/>
    </source>
</evidence>
<dbReference type="NCBIfam" id="TIGR01846">
    <property type="entry name" value="type_I_sec_HlyB"/>
    <property type="match status" value="1"/>
</dbReference>
<evidence type="ECO:0000256" key="9">
    <source>
        <dbReference type="ARBA" id="ARBA00022989"/>
    </source>
</evidence>
<dbReference type="PANTHER" id="PTHR43394:SF1">
    <property type="entry name" value="ATP-BINDING CASSETTE SUB-FAMILY B MEMBER 10, MITOCHONDRIAL"/>
    <property type="match status" value="1"/>
</dbReference>
<dbReference type="Gene3D" id="1.20.1560.10">
    <property type="entry name" value="ABC transporter type 1, transmembrane domain"/>
    <property type="match status" value="1"/>
</dbReference>
<evidence type="ECO:0000256" key="8">
    <source>
        <dbReference type="ARBA" id="ARBA00022840"/>
    </source>
</evidence>
<dbReference type="Pfam" id="PF00664">
    <property type="entry name" value="ABC_membrane"/>
    <property type="match status" value="1"/>
</dbReference>
<keyword evidence="7" id="KW-0645">Protease</keyword>
<proteinExistence type="predicted"/>
<feature type="domain" description="ABC transmembrane type-1" evidence="13">
    <location>
        <begin position="187"/>
        <end position="466"/>
    </location>
</feature>
<evidence type="ECO:0000256" key="1">
    <source>
        <dbReference type="ARBA" id="ARBA00004651"/>
    </source>
</evidence>
<name>A0A1H8XSL0_9FIRM</name>
<evidence type="ECO:0000313" key="15">
    <source>
        <dbReference type="EMBL" id="SEP42752.1"/>
    </source>
</evidence>
<organism evidence="15 16">
    <name type="scientific">Propionispora vibrioides</name>
    <dbReference type="NCBI Taxonomy" id="112903"/>
    <lineage>
        <taxon>Bacteria</taxon>
        <taxon>Bacillati</taxon>
        <taxon>Bacillota</taxon>
        <taxon>Negativicutes</taxon>
        <taxon>Selenomonadales</taxon>
        <taxon>Sporomusaceae</taxon>
        <taxon>Propionispora</taxon>
    </lineage>
</organism>
<dbReference type="AlphaFoldDB" id="A0A1H8XSL0"/>
<dbReference type="InterPro" id="IPR036640">
    <property type="entry name" value="ABC1_TM_sf"/>
</dbReference>
<dbReference type="GO" id="GO:0008234">
    <property type="term" value="F:cysteine-type peptidase activity"/>
    <property type="evidence" value="ECO:0007669"/>
    <property type="project" value="UniProtKB-KW"/>
</dbReference>
<evidence type="ECO:0000259" key="12">
    <source>
        <dbReference type="PROSITE" id="PS50893"/>
    </source>
</evidence>
<dbReference type="Gene3D" id="3.90.70.10">
    <property type="entry name" value="Cysteine proteinases"/>
    <property type="match status" value="1"/>
</dbReference>
<keyword evidence="4 11" id="KW-0812">Transmembrane</keyword>
<dbReference type="SUPFAM" id="SSF52540">
    <property type="entry name" value="P-loop containing nucleoside triphosphate hydrolases"/>
    <property type="match status" value="1"/>
</dbReference>
<dbReference type="PROSITE" id="PS50929">
    <property type="entry name" value="ABC_TM1F"/>
    <property type="match status" value="1"/>
</dbReference>
<dbReference type="Gene3D" id="3.40.50.300">
    <property type="entry name" value="P-loop containing nucleotide triphosphate hydrolases"/>
    <property type="match status" value="1"/>
</dbReference>
<feature type="transmembrane region" description="Helical" evidence="11">
    <location>
        <begin position="224"/>
        <end position="245"/>
    </location>
</feature>
<evidence type="ECO:0000256" key="10">
    <source>
        <dbReference type="ARBA" id="ARBA00023136"/>
    </source>
</evidence>
<dbReference type="InterPro" id="IPR010132">
    <property type="entry name" value="ATPase_T1SS_HlyB"/>
</dbReference>
<dbReference type="GO" id="GO:0016887">
    <property type="term" value="F:ATP hydrolysis activity"/>
    <property type="evidence" value="ECO:0007669"/>
    <property type="project" value="InterPro"/>
</dbReference>
<keyword evidence="10 11" id="KW-0472">Membrane</keyword>
<dbReference type="GO" id="GO:0030256">
    <property type="term" value="C:type I protein secretion system complex"/>
    <property type="evidence" value="ECO:0007669"/>
    <property type="project" value="InterPro"/>
</dbReference>
<dbReference type="InterPro" id="IPR003593">
    <property type="entry name" value="AAA+_ATPase"/>
</dbReference>
<evidence type="ECO:0000259" key="13">
    <source>
        <dbReference type="PROSITE" id="PS50929"/>
    </source>
</evidence>
<dbReference type="PANTHER" id="PTHR43394">
    <property type="entry name" value="ATP-DEPENDENT PERMEASE MDL1, MITOCHONDRIAL"/>
    <property type="match status" value="1"/>
</dbReference>
<feature type="domain" description="Peptidase C39" evidence="14">
    <location>
        <begin position="32"/>
        <end position="155"/>
    </location>
</feature>
<dbReference type="PROSITE" id="PS00211">
    <property type="entry name" value="ABC_TRANSPORTER_1"/>
    <property type="match status" value="1"/>
</dbReference>
<dbReference type="InterPro" id="IPR027417">
    <property type="entry name" value="P-loop_NTPase"/>
</dbReference>
<comment type="subcellular location">
    <subcellularLocation>
        <location evidence="1">Cell membrane</location>
        <topology evidence="1">Multi-pass membrane protein</topology>
    </subcellularLocation>
</comment>
<sequence>MNNQCLLRRQAVELGEKRTGDKTDMQTIKRDQPTTAVLDKATAVHALVIVAGTWGMTVGEAELNKALGQKSVLRESDFKQMAKVCRLKAKVTFPGQLAVNQLPVPSIAIMQNGTCCVIGQSNATHIMVYDFRQQEPRAEPLPQFMSRWSGRAVVLKRPFSFKEAGARFNLAWFIPVVLRYKRFLGEIVLASFCLQLFGLITPLFTQVIVDKVLLHKGVATLDVLALALLAAALFQAIMTLLRTYLSTHMSNKIDIILGARVFRHLLSLPLRYFELRRVGDTLARLSALQSVREFLTGSSPTVVLDTLFSIVFVLVMLHYSVSLTLLALAAIPLYLLQNVLATPVYRQRLEAVWSSGAESNAFLVEAVTGVQTIKALALEPQFNDRWESLMAKYVRTVFQSARFNMVLNGSGSVVQNMAGLAVLLFGGHKVMQGEMTVGELIAFQMLASQASQPLYRLTGLWQVFQQAFLSVERLGDILNTPPEQVWANQPAALPAVCGGIVLEDVVFRYQAAGKKVLDGVNLTIRPGMRLGIVGRSGSGKSTVAKLIQRLYLPESGRVCIGGTDVRQLDPTWLRRQIGVVLQESFLFTGSVRENIAWSCPGAPVEQVIAAAQRAGAHDFILELPEGYDTRVGERGAALSGGQRQRIAIARALITEPPVLIFDEATSALDYESERIITDNLAQIAAGRTLILIAHRFSTIRQCEAILVMEQGKAVEMGSHEELMGKQGMYYRLYRQQESGKQYENKKIDGKMV</sequence>
<accession>A0A1H8XSL0</accession>
<evidence type="ECO:0000256" key="5">
    <source>
        <dbReference type="ARBA" id="ARBA00022741"/>
    </source>
</evidence>
<dbReference type="Proteomes" id="UP000198847">
    <property type="component" value="Unassembled WGS sequence"/>
</dbReference>
<dbReference type="STRING" id="112903.SAMN04490178_12852"/>
<evidence type="ECO:0000256" key="4">
    <source>
        <dbReference type="ARBA" id="ARBA00022692"/>
    </source>
</evidence>
<evidence type="ECO:0000256" key="6">
    <source>
        <dbReference type="ARBA" id="ARBA00022801"/>
    </source>
</evidence>
<dbReference type="InterPro" id="IPR039421">
    <property type="entry name" value="Type_1_exporter"/>
</dbReference>
<dbReference type="FunFam" id="3.40.50.300:FF:000299">
    <property type="entry name" value="ABC transporter ATP-binding protein/permease"/>
    <property type="match status" value="1"/>
</dbReference>
<keyword evidence="5" id="KW-0547">Nucleotide-binding</keyword>
<dbReference type="Pfam" id="PF00005">
    <property type="entry name" value="ABC_tran"/>
    <property type="match status" value="1"/>
</dbReference>
<dbReference type="GO" id="GO:0015421">
    <property type="term" value="F:ABC-type oligopeptide transporter activity"/>
    <property type="evidence" value="ECO:0007669"/>
    <property type="project" value="TreeGrafter"/>
</dbReference>
<keyword evidence="6" id="KW-0378">Hydrolase</keyword>
<dbReference type="InterPro" id="IPR003439">
    <property type="entry name" value="ABC_transporter-like_ATP-bd"/>
</dbReference>
<dbReference type="SMART" id="SM00382">
    <property type="entry name" value="AAA"/>
    <property type="match status" value="1"/>
</dbReference>
<dbReference type="SUPFAM" id="SSF90123">
    <property type="entry name" value="ABC transporter transmembrane region"/>
    <property type="match status" value="1"/>
</dbReference>
<dbReference type="PROSITE" id="PS50893">
    <property type="entry name" value="ABC_TRANSPORTER_2"/>
    <property type="match status" value="1"/>
</dbReference>
<dbReference type="PROSITE" id="PS50990">
    <property type="entry name" value="PEPTIDASE_C39"/>
    <property type="match status" value="1"/>
</dbReference>
<feature type="transmembrane region" description="Helical" evidence="11">
    <location>
        <begin position="183"/>
        <end position="204"/>
    </location>
</feature>
<evidence type="ECO:0000256" key="7">
    <source>
        <dbReference type="ARBA" id="ARBA00022807"/>
    </source>
</evidence>
<dbReference type="InterPro" id="IPR005074">
    <property type="entry name" value="Peptidase_C39"/>
</dbReference>
<dbReference type="InterPro" id="IPR017871">
    <property type="entry name" value="ABC_transporter-like_CS"/>
</dbReference>
<keyword evidence="2" id="KW-0813">Transport</keyword>
<dbReference type="EMBL" id="FODY01000028">
    <property type="protein sequence ID" value="SEP42752.1"/>
    <property type="molecule type" value="Genomic_DNA"/>
</dbReference>
<evidence type="ECO:0000259" key="14">
    <source>
        <dbReference type="PROSITE" id="PS50990"/>
    </source>
</evidence>
<feature type="domain" description="ABC transporter" evidence="12">
    <location>
        <begin position="500"/>
        <end position="735"/>
    </location>
</feature>
<dbReference type="RefSeq" id="WP_245732577.1">
    <property type="nucleotide sequence ID" value="NZ_FODY01000028.1"/>
</dbReference>
<evidence type="ECO:0000313" key="16">
    <source>
        <dbReference type="Proteomes" id="UP000198847"/>
    </source>
</evidence>
<dbReference type="GO" id="GO:0006508">
    <property type="term" value="P:proteolysis"/>
    <property type="evidence" value="ECO:0007669"/>
    <property type="project" value="InterPro"/>
</dbReference>
<dbReference type="GO" id="GO:0005886">
    <property type="term" value="C:plasma membrane"/>
    <property type="evidence" value="ECO:0007669"/>
    <property type="project" value="UniProtKB-SubCell"/>
</dbReference>
<protein>
    <submittedName>
        <fullName evidence="15">ATP-binding cassette, subfamily B, HlyB/CyaB</fullName>
    </submittedName>
</protein>
<dbReference type="GO" id="GO:0005524">
    <property type="term" value="F:ATP binding"/>
    <property type="evidence" value="ECO:0007669"/>
    <property type="project" value="UniProtKB-KW"/>
</dbReference>
<dbReference type="InterPro" id="IPR011527">
    <property type="entry name" value="ABC1_TM_dom"/>
</dbReference>
<evidence type="ECO:0000256" key="11">
    <source>
        <dbReference type="SAM" id="Phobius"/>
    </source>
</evidence>
<keyword evidence="16" id="KW-1185">Reference proteome</keyword>
<gene>
    <name evidence="15" type="ORF">SAMN04490178_12852</name>
</gene>